<proteinExistence type="predicted"/>
<keyword evidence="3" id="KW-1185">Reference proteome</keyword>
<sequence>MPKNLELKDGYSQLLDQLNQLDEGPKKEKFRKMVEKVRAMHEAAEKSRPRSRPVAQTQTPQSLDPNKRRVAALKGLLCYSEMDPKDVENINAAISSYESGALDITKKTAVGERALFWGGVMMTGWVSSEATKESIDEGLRWRKNKPQGRLWVENGMVGLPAQNGFSFSLPQDANGFNNV</sequence>
<evidence type="ECO:0000313" key="3">
    <source>
        <dbReference type="Proteomes" id="UP000275078"/>
    </source>
</evidence>
<feature type="region of interest" description="Disordered" evidence="1">
    <location>
        <begin position="38"/>
        <end position="65"/>
    </location>
</feature>
<organism evidence="2 3">
    <name type="scientific">Ascobolus immersus RN42</name>
    <dbReference type="NCBI Taxonomy" id="1160509"/>
    <lineage>
        <taxon>Eukaryota</taxon>
        <taxon>Fungi</taxon>
        <taxon>Dikarya</taxon>
        <taxon>Ascomycota</taxon>
        <taxon>Pezizomycotina</taxon>
        <taxon>Pezizomycetes</taxon>
        <taxon>Pezizales</taxon>
        <taxon>Ascobolaceae</taxon>
        <taxon>Ascobolus</taxon>
    </lineage>
</organism>
<dbReference type="Proteomes" id="UP000275078">
    <property type="component" value="Unassembled WGS sequence"/>
</dbReference>
<gene>
    <name evidence="2" type="ORF">BJ508DRAFT_321872</name>
</gene>
<reference evidence="2 3" key="1">
    <citation type="journal article" date="2018" name="Nat. Ecol. Evol.">
        <title>Pezizomycetes genomes reveal the molecular basis of ectomycorrhizal truffle lifestyle.</title>
        <authorList>
            <person name="Murat C."/>
            <person name="Payen T."/>
            <person name="Noel B."/>
            <person name="Kuo A."/>
            <person name="Morin E."/>
            <person name="Chen J."/>
            <person name="Kohler A."/>
            <person name="Krizsan K."/>
            <person name="Balestrini R."/>
            <person name="Da Silva C."/>
            <person name="Montanini B."/>
            <person name="Hainaut M."/>
            <person name="Levati E."/>
            <person name="Barry K.W."/>
            <person name="Belfiori B."/>
            <person name="Cichocki N."/>
            <person name="Clum A."/>
            <person name="Dockter R.B."/>
            <person name="Fauchery L."/>
            <person name="Guy J."/>
            <person name="Iotti M."/>
            <person name="Le Tacon F."/>
            <person name="Lindquist E.A."/>
            <person name="Lipzen A."/>
            <person name="Malagnac F."/>
            <person name="Mello A."/>
            <person name="Molinier V."/>
            <person name="Miyauchi S."/>
            <person name="Poulain J."/>
            <person name="Riccioni C."/>
            <person name="Rubini A."/>
            <person name="Sitrit Y."/>
            <person name="Splivallo R."/>
            <person name="Traeger S."/>
            <person name="Wang M."/>
            <person name="Zifcakova L."/>
            <person name="Wipf D."/>
            <person name="Zambonelli A."/>
            <person name="Paolocci F."/>
            <person name="Nowrousian M."/>
            <person name="Ottonello S."/>
            <person name="Baldrian P."/>
            <person name="Spatafora J.W."/>
            <person name="Henrissat B."/>
            <person name="Nagy L.G."/>
            <person name="Aury J.M."/>
            <person name="Wincker P."/>
            <person name="Grigoriev I.V."/>
            <person name="Bonfante P."/>
            <person name="Martin F.M."/>
        </authorList>
    </citation>
    <scope>NUCLEOTIDE SEQUENCE [LARGE SCALE GENOMIC DNA]</scope>
    <source>
        <strain evidence="2 3">RN42</strain>
    </source>
</reference>
<evidence type="ECO:0000256" key="1">
    <source>
        <dbReference type="SAM" id="MobiDB-lite"/>
    </source>
</evidence>
<dbReference type="EMBL" id="ML119650">
    <property type="protein sequence ID" value="RPA86201.1"/>
    <property type="molecule type" value="Genomic_DNA"/>
</dbReference>
<feature type="compositionally biased region" description="Polar residues" evidence="1">
    <location>
        <begin position="54"/>
        <end position="64"/>
    </location>
</feature>
<evidence type="ECO:0000313" key="2">
    <source>
        <dbReference type="EMBL" id="RPA86201.1"/>
    </source>
</evidence>
<feature type="compositionally biased region" description="Basic and acidic residues" evidence="1">
    <location>
        <begin position="38"/>
        <end position="48"/>
    </location>
</feature>
<accession>A0A3N4IPP6</accession>
<dbReference type="AlphaFoldDB" id="A0A3N4IPP6"/>
<name>A0A3N4IPP6_ASCIM</name>
<protein>
    <submittedName>
        <fullName evidence="2">Uncharacterized protein</fullName>
    </submittedName>
</protein>